<dbReference type="Pfam" id="PF00685">
    <property type="entry name" value="Sulfotransfer_1"/>
    <property type="match status" value="1"/>
</dbReference>
<dbReference type="InParanoid" id="Q01ZH8"/>
<sequence length="251" mass="28166">MLVLCDGMGRSGSTWSFNVAVKLLRSSDASRRTFGFYDENPGVVKAGIRPRASHLVIKSHTLDPSVQDLCCSGAVKAIYTWRNPYDVVASSMRMFQLSADNAVGMLRGALRVWAFHRRTKSAHIVAYETIVTRPRVAIAQIGDYLGLKTSPGDLLRITSELSFENVKRLSQHVDELDPKRIIRKGRYIFDRETNLHQNHIRDGRTGYGARLLEASCLDAIDEVLTEEGFGFLRGSGVRRLTNQPTPCWEHC</sequence>
<feature type="domain" description="Sulfotransferase" evidence="1">
    <location>
        <begin position="39"/>
        <end position="171"/>
    </location>
</feature>
<dbReference type="STRING" id="234267.Acid_3970"/>
<reference evidence="2" key="1">
    <citation type="submission" date="2006-10" db="EMBL/GenBank/DDBJ databases">
        <title>Complete sequence of Solibacter usitatus Ellin6076.</title>
        <authorList>
            <consortium name="US DOE Joint Genome Institute"/>
            <person name="Copeland A."/>
            <person name="Lucas S."/>
            <person name="Lapidus A."/>
            <person name="Barry K."/>
            <person name="Detter J.C."/>
            <person name="Glavina del Rio T."/>
            <person name="Hammon N."/>
            <person name="Israni S."/>
            <person name="Dalin E."/>
            <person name="Tice H."/>
            <person name="Pitluck S."/>
            <person name="Thompson L.S."/>
            <person name="Brettin T."/>
            <person name="Bruce D."/>
            <person name="Han C."/>
            <person name="Tapia R."/>
            <person name="Gilna P."/>
            <person name="Schmutz J."/>
            <person name="Larimer F."/>
            <person name="Land M."/>
            <person name="Hauser L."/>
            <person name="Kyrpides N."/>
            <person name="Mikhailova N."/>
            <person name="Janssen P.H."/>
            <person name="Kuske C.R."/>
            <person name="Richardson P."/>
        </authorList>
    </citation>
    <scope>NUCLEOTIDE SEQUENCE</scope>
    <source>
        <strain evidence="2">Ellin6076</strain>
    </source>
</reference>
<accession>Q01ZH8</accession>
<proteinExistence type="predicted"/>
<dbReference type="GO" id="GO:0008146">
    <property type="term" value="F:sulfotransferase activity"/>
    <property type="evidence" value="ECO:0007669"/>
    <property type="project" value="InterPro"/>
</dbReference>
<dbReference type="InterPro" id="IPR027417">
    <property type="entry name" value="P-loop_NTPase"/>
</dbReference>
<dbReference type="InterPro" id="IPR000863">
    <property type="entry name" value="Sulfotransferase_dom"/>
</dbReference>
<evidence type="ECO:0000259" key="1">
    <source>
        <dbReference type="Pfam" id="PF00685"/>
    </source>
</evidence>
<dbReference type="KEGG" id="sus:Acid_3970"/>
<dbReference type="SUPFAM" id="SSF52540">
    <property type="entry name" value="P-loop containing nucleoside triphosphate hydrolases"/>
    <property type="match status" value="1"/>
</dbReference>
<organism evidence="2">
    <name type="scientific">Solibacter usitatus (strain Ellin6076)</name>
    <dbReference type="NCBI Taxonomy" id="234267"/>
    <lineage>
        <taxon>Bacteria</taxon>
        <taxon>Pseudomonadati</taxon>
        <taxon>Acidobacteriota</taxon>
        <taxon>Terriglobia</taxon>
        <taxon>Bryobacterales</taxon>
        <taxon>Solibacteraceae</taxon>
        <taxon>Candidatus Solibacter</taxon>
    </lineage>
</organism>
<dbReference type="AlphaFoldDB" id="Q01ZH8"/>
<dbReference type="EMBL" id="CP000473">
    <property type="protein sequence ID" value="ABJ84937.1"/>
    <property type="molecule type" value="Genomic_DNA"/>
</dbReference>
<gene>
    <name evidence="2" type="ordered locus">Acid_3970</name>
</gene>
<protein>
    <recommendedName>
        <fullName evidence="1">Sulfotransferase domain-containing protein</fullName>
    </recommendedName>
</protein>
<dbReference type="Gene3D" id="3.40.50.300">
    <property type="entry name" value="P-loop containing nucleotide triphosphate hydrolases"/>
    <property type="match status" value="1"/>
</dbReference>
<evidence type="ECO:0000313" key="2">
    <source>
        <dbReference type="EMBL" id="ABJ84937.1"/>
    </source>
</evidence>
<name>Q01ZH8_SOLUE</name>
<dbReference type="HOGENOM" id="CLU_923700_0_0_0"/>